<name>A0AAV6IHZ1_9ERIC</name>
<protein>
    <recommendedName>
        <fullName evidence="4">Protein kinase domain-containing protein</fullName>
    </recommendedName>
</protein>
<dbReference type="Gene3D" id="1.10.510.10">
    <property type="entry name" value="Transferase(Phosphotransferase) domain 1"/>
    <property type="match status" value="1"/>
</dbReference>
<dbReference type="EMBL" id="JACTNZ010000010">
    <property type="protein sequence ID" value="KAG5528282.1"/>
    <property type="molecule type" value="Genomic_DNA"/>
</dbReference>
<dbReference type="PANTHER" id="PTHR35161">
    <property type="entry name" value="OS02G0303100 PROTEIN"/>
    <property type="match status" value="1"/>
</dbReference>
<proteinExistence type="predicted"/>
<keyword evidence="3" id="KW-1185">Reference proteome</keyword>
<dbReference type="AlphaFoldDB" id="A0AAV6IHZ1"/>
<accession>A0AAV6IHZ1</accession>
<sequence>MAAQRTEDDEDVLVREREEEPEKLNDELKQIEFGKILDTHVEDIASIQYVSSILDWETMYGSNWVQPKGAVTNEALKMDDLLARIPTDRKTSHEDKLKSIMDEVKDFVENLHHTQDNTDKMKSISFHPTQINQGQPYNKAWGGGLLTEWLKFESSIVQDVQLSTGGSDSARRLTSNGRKVLRGILKRVEELHDSGCIHGDINTDTIIVSHHLDVLLLPPKLVKNQSPTEDLHNLHLVVEAMMYQRQSPLDVIHLKELLKRPTTELGASFSRRCHLAFNHPCIWELDETVQIILAIGCHYKSSSKAKFAQSAKTIPNSVTFGWVDTIKRDNFYARQYQEWVNDMANNKNEAFDGYDNREDGVRMPLFMRNCLQHPHGKTAEEIERDLYVFFPLFLCTFFEAMSDAIPLDIWRVD</sequence>
<gene>
    <name evidence="2" type="ORF">RHGRI_029077</name>
</gene>
<dbReference type="Proteomes" id="UP000823749">
    <property type="component" value="Chromosome 10"/>
</dbReference>
<evidence type="ECO:0000313" key="3">
    <source>
        <dbReference type="Proteomes" id="UP000823749"/>
    </source>
</evidence>
<feature type="region of interest" description="Disordered" evidence="1">
    <location>
        <begin position="1"/>
        <end position="21"/>
    </location>
</feature>
<dbReference type="InterPro" id="IPR011009">
    <property type="entry name" value="Kinase-like_dom_sf"/>
</dbReference>
<evidence type="ECO:0008006" key="4">
    <source>
        <dbReference type="Google" id="ProtNLM"/>
    </source>
</evidence>
<dbReference type="PANTHER" id="PTHR35161:SF20">
    <property type="entry name" value="UBIQUITIN-LIKE DOMAIN-CONTAINING PROTEIN"/>
    <property type="match status" value="1"/>
</dbReference>
<dbReference type="SUPFAM" id="SSF56112">
    <property type="entry name" value="Protein kinase-like (PK-like)"/>
    <property type="match status" value="1"/>
</dbReference>
<evidence type="ECO:0000256" key="1">
    <source>
        <dbReference type="SAM" id="MobiDB-lite"/>
    </source>
</evidence>
<reference evidence="2" key="1">
    <citation type="submission" date="2020-08" db="EMBL/GenBank/DDBJ databases">
        <title>Plant Genome Project.</title>
        <authorList>
            <person name="Zhang R.-G."/>
        </authorList>
    </citation>
    <scope>NUCLEOTIDE SEQUENCE</scope>
    <source>
        <strain evidence="2">WSP0</strain>
        <tissue evidence="2">Leaf</tissue>
    </source>
</reference>
<feature type="compositionally biased region" description="Basic and acidic residues" evidence="1">
    <location>
        <begin position="12"/>
        <end position="21"/>
    </location>
</feature>
<evidence type="ECO:0000313" key="2">
    <source>
        <dbReference type="EMBL" id="KAG5528282.1"/>
    </source>
</evidence>
<comment type="caution">
    <text evidence="2">The sequence shown here is derived from an EMBL/GenBank/DDBJ whole genome shotgun (WGS) entry which is preliminary data.</text>
</comment>
<organism evidence="2 3">
    <name type="scientific">Rhododendron griersonianum</name>
    <dbReference type="NCBI Taxonomy" id="479676"/>
    <lineage>
        <taxon>Eukaryota</taxon>
        <taxon>Viridiplantae</taxon>
        <taxon>Streptophyta</taxon>
        <taxon>Embryophyta</taxon>
        <taxon>Tracheophyta</taxon>
        <taxon>Spermatophyta</taxon>
        <taxon>Magnoliopsida</taxon>
        <taxon>eudicotyledons</taxon>
        <taxon>Gunneridae</taxon>
        <taxon>Pentapetalae</taxon>
        <taxon>asterids</taxon>
        <taxon>Ericales</taxon>
        <taxon>Ericaceae</taxon>
        <taxon>Ericoideae</taxon>
        <taxon>Rhodoreae</taxon>
        <taxon>Rhododendron</taxon>
    </lineage>
</organism>